<comment type="similarity">
    <text evidence="1">Belongs to the E.coli NlpD/Haemophilus LppB family.</text>
</comment>
<feature type="transmembrane region" description="Helical" evidence="3">
    <location>
        <begin position="12"/>
        <end position="32"/>
    </location>
</feature>
<gene>
    <name evidence="5" type="ORF">BECKMB1821G_GA0114241_102112</name>
</gene>
<dbReference type="InterPro" id="IPR050570">
    <property type="entry name" value="Cell_wall_metabolism_enzyme"/>
</dbReference>
<organism evidence="5">
    <name type="scientific">Candidatus Kentrum sp. MB</name>
    <dbReference type="NCBI Taxonomy" id="2138164"/>
    <lineage>
        <taxon>Bacteria</taxon>
        <taxon>Pseudomonadati</taxon>
        <taxon>Pseudomonadota</taxon>
        <taxon>Gammaproteobacteria</taxon>
        <taxon>Candidatus Kentrum</taxon>
    </lineage>
</organism>
<keyword evidence="3" id="KW-0812">Transmembrane</keyword>
<reference evidence="5" key="1">
    <citation type="submission" date="2019-02" db="EMBL/GenBank/DDBJ databases">
        <authorList>
            <person name="Gruber-Vodicka R. H."/>
            <person name="Seah K. B. B."/>
        </authorList>
    </citation>
    <scope>NUCLEOTIDE SEQUENCE</scope>
    <source>
        <strain evidence="5">BECK_BZ197</strain>
    </source>
</reference>
<dbReference type="InterPro" id="IPR011055">
    <property type="entry name" value="Dup_hybrid_motif"/>
</dbReference>
<sequence length="335" mass="37021">MGCIRYSITNDSCGLFGFVALIRLSFLIGLSACASHGEAPVGRDPYPDINYHTVRKGENVYAIAMRHGLDYHQLAKWNGIEPPFKIYPGDKIRLMARRAPYRSAVERPAVERIVVERIAVERIEVEKTSKGQEKVPASQEVVSREPLPPHQEELPPEQISYAKKPAGKPLGEVPAHKDTRIEKQAAPPKASPAPPPKTPPAVSRTAPPAPRKKGDPRWQWPSKGKLLHDFARSGNRGLDIAGSFGSPIYAAAKGKVVYTGSGLRGYGKLIIIKHDRHYLSAYANNDRMLVREGMNVSRGQKIAEMGKSGDHPPLLHFEIRKNGRPVNPMKYLKGS</sequence>
<dbReference type="Gene3D" id="3.10.350.10">
    <property type="entry name" value="LysM domain"/>
    <property type="match status" value="1"/>
</dbReference>
<dbReference type="GO" id="GO:0032153">
    <property type="term" value="C:cell division site"/>
    <property type="evidence" value="ECO:0007669"/>
    <property type="project" value="TreeGrafter"/>
</dbReference>
<dbReference type="InterPro" id="IPR018392">
    <property type="entry name" value="LysM"/>
</dbReference>
<keyword evidence="3" id="KW-1133">Transmembrane helix</keyword>
<keyword evidence="5" id="KW-0449">Lipoprotein</keyword>
<dbReference type="SMART" id="SM00257">
    <property type="entry name" value="LysM"/>
    <property type="match status" value="1"/>
</dbReference>
<dbReference type="PANTHER" id="PTHR21666">
    <property type="entry name" value="PEPTIDASE-RELATED"/>
    <property type="match status" value="1"/>
</dbReference>
<name>A0A450XAY4_9GAMM</name>
<proteinExistence type="inferred from homology"/>
<evidence type="ECO:0000256" key="3">
    <source>
        <dbReference type="SAM" id="Phobius"/>
    </source>
</evidence>
<dbReference type="GO" id="GO:0009279">
    <property type="term" value="C:cell outer membrane"/>
    <property type="evidence" value="ECO:0007669"/>
    <property type="project" value="TreeGrafter"/>
</dbReference>
<dbReference type="Pfam" id="PF01551">
    <property type="entry name" value="Peptidase_M23"/>
    <property type="match status" value="1"/>
</dbReference>
<dbReference type="Pfam" id="PF01476">
    <property type="entry name" value="LysM"/>
    <property type="match status" value="1"/>
</dbReference>
<evidence type="ECO:0000256" key="2">
    <source>
        <dbReference type="SAM" id="MobiDB-lite"/>
    </source>
</evidence>
<feature type="region of interest" description="Disordered" evidence="2">
    <location>
        <begin position="183"/>
        <end position="222"/>
    </location>
</feature>
<dbReference type="SUPFAM" id="SSF54106">
    <property type="entry name" value="LysM domain"/>
    <property type="match status" value="1"/>
</dbReference>
<dbReference type="GO" id="GO:0004222">
    <property type="term" value="F:metalloendopeptidase activity"/>
    <property type="evidence" value="ECO:0007669"/>
    <property type="project" value="TreeGrafter"/>
</dbReference>
<dbReference type="EMBL" id="CAADFO010000021">
    <property type="protein sequence ID" value="VFK26436.1"/>
    <property type="molecule type" value="Genomic_DNA"/>
</dbReference>
<dbReference type="PROSITE" id="PS51782">
    <property type="entry name" value="LYSM"/>
    <property type="match status" value="1"/>
</dbReference>
<dbReference type="Gene3D" id="2.70.70.10">
    <property type="entry name" value="Glucose Permease (Domain IIA)"/>
    <property type="match status" value="1"/>
</dbReference>
<dbReference type="CDD" id="cd12797">
    <property type="entry name" value="M23_peptidase"/>
    <property type="match status" value="1"/>
</dbReference>
<keyword evidence="3" id="KW-0472">Membrane</keyword>
<feature type="compositionally biased region" description="Pro residues" evidence="2">
    <location>
        <begin position="189"/>
        <end position="199"/>
    </location>
</feature>
<dbReference type="SUPFAM" id="SSF51261">
    <property type="entry name" value="Duplicated hybrid motif"/>
    <property type="match status" value="1"/>
</dbReference>
<feature type="region of interest" description="Disordered" evidence="2">
    <location>
        <begin position="126"/>
        <end position="156"/>
    </location>
</feature>
<accession>A0A450XAY4</accession>
<dbReference type="InterPro" id="IPR016047">
    <property type="entry name" value="M23ase_b-sheet_dom"/>
</dbReference>
<dbReference type="InterPro" id="IPR036779">
    <property type="entry name" value="LysM_dom_sf"/>
</dbReference>
<evidence type="ECO:0000256" key="1">
    <source>
        <dbReference type="ARBA" id="ARBA00038420"/>
    </source>
</evidence>
<dbReference type="CDD" id="cd00118">
    <property type="entry name" value="LysM"/>
    <property type="match status" value="1"/>
</dbReference>
<evidence type="ECO:0000313" key="5">
    <source>
        <dbReference type="EMBL" id="VFK26436.1"/>
    </source>
</evidence>
<dbReference type="AlphaFoldDB" id="A0A450XAY4"/>
<dbReference type="PANTHER" id="PTHR21666:SF263">
    <property type="entry name" value="MUREIN HYDROLASE ACTIVATOR NLPD"/>
    <property type="match status" value="1"/>
</dbReference>
<evidence type="ECO:0000259" key="4">
    <source>
        <dbReference type="PROSITE" id="PS51782"/>
    </source>
</evidence>
<protein>
    <submittedName>
        <fullName evidence="5">Lipoprotein NlpD</fullName>
    </submittedName>
</protein>
<feature type="domain" description="LysM" evidence="4">
    <location>
        <begin position="50"/>
        <end position="94"/>
    </location>
</feature>